<feature type="region of interest" description="Disordered" evidence="1">
    <location>
        <begin position="347"/>
        <end position="392"/>
    </location>
</feature>
<dbReference type="EMBL" id="JAJJMB010003237">
    <property type="protein sequence ID" value="KAI3948642.1"/>
    <property type="molecule type" value="Genomic_DNA"/>
</dbReference>
<sequence>MQAARRLSFLSKDPSFSDSKKKVFYKITTAVCESNIRCSRAFAASAPSGASKRESNYKRVPLDERRGMVEAFVENYKTLNGGKFPTITEIRKQMGGSHYTIRRLVQELDHKSKTSHVSEADQHLLQTKVPKKEDQGFTKVEEITSTEPAVDLKSRELSSTAKEEASTIIITNDVEAKVKPEVCHRAEKPLTGEAGEVKSSTVIISSDLEAKEKPQIPTYVENSLSGETVKPCDSAEEAAKSERSLGINGLKEEVVHGSDGSEEKAKSSTIIISSDLEAKEKPQIPTYVENSLSGETAKPCDSAKEAAMSERSLGINGLKEEVMHGSEEKAKSSTIIISNDVEAKEKPQVPTYVENSLSGETAKPCDTGKEAANSEGLLSSDGSTGVAREDLEGDKLSRNILSKESKEDPVPEKAVNCFKVYQKLQTTICRRMCIN</sequence>
<evidence type="ECO:0000313" key="4">
    <source>
        <dbReference type="Proteomes" id="UP001202328"/>
    </source>
</evidence>
<name>A0AAD4T9C8_9MAGN</name>
<organism evidence="3 4">
    <name type="scientific">Papaver atlanticum</name>
    <dbReference type="NCBI Taxonomy" id="357466"/>
    <lineage>
        <taxon>Eukaryota</taxon>
        <taxon>Viridiplantae</taxon>
        <taxon>Streptophyta</taxon>
        <taxon>Embryophyta</taxon>
        <taxon>Tracheophyta</taxon>
        <taxon>Spermatophyta</taxon>
        <taxon>Magnoliopsida</taxon>
        <taxon>Ranunculales</taxon>
        <taxon>Papaveraceae</taxon>
        <taxon>Papaveroideae</taxon>
        <taxon>Papaver</taxon>
    </lineage>
</organism>
<reference evidence="3" key="1">
    <citation type="submission" date="2022-04" db="EMBL/GenBank/DDBJ databases">
        <title>A functionally conserved STORR gene fusion in Papaver species that diverged 16.8 million years ago.</title>
        <authorList>
            <person name="Catania T."/>
        </authorList>
    </citation>
    <scope>NUCLEOTIDE SEQUENCE</scope>
    <source>
        <strain evidence="3">S-188037</strain>
    </source>
</reference>
<gene>
    <name evidence="3" type="ORF">MKW98_027708</name>
</gene>
<proteinExistence type="predicted"/>
<protein>
    <recommendedName>
        <fullName evidence="2">AT3G52170-like helix-turn-helix domain-containing protein</fullName>
    </recommendedName>
</protein>
<accession>A0AAD4T9C8</accession>
<dbReference type="PANTHER" id="PTHR34568">
    <property type="entry name" value="RRM DOMAIN-CONTAINING PROTEIN"/>
    <property type="match status" value="1"/>
</dbReference>
<dbReference type="InterPro" id="IPR058942">
    <property type="entry name" value="AT3G52170-like"/>
</dbReference>
<comment type="caution">
    <text evidence="3">The sequence shown here is derived from an EMBL/GenBank/DDBJ whole genome shotgun (WGS) entry which is preliminary data.</text>
</comment>
<feature type="domain" description="AT3G52170-like helix-turn-helix" evidence="2">
    <location>
        <begin position="63"/>
        <end position="109"/>
    </location>
</feature>
<dbReference type="Pfam" id="PF25896">
    <property type="entry name" value="HTH_AT3G52170"/>
    <property type="match status" value="1"/>
</dbReference>
<dbReference type="InterPro" id="IPR058941">
    <property type="entry name" value="HTH_AT3G52170-like"/>
</dbReference>
<evidence type="ECO:0000256" key="1">
    <source>
        <dbReference type="SAM" id="MobiDB-lite"/>
    </source>
</evidence>
<evidence type="ECO:0000259" key="2">
    <source>
        <dbReference type="Pfam" id="PF25896"/>
    </source>
</evidence>
<dbReference type="AlphaFoldDB" id="A0AAD4T9C8"/>
<evidence type="ECO:0000313" key="3">
    <source>
        <dbReference type="EMBL" id="KAI3948642.1"/>
    </source>
</evidence>
<keyword evidence="4" id="KW-1185">Reference proteome</keyword>
<dbReference type="PANTHER" id="PTHR34568:SF4">
    <property type="entry name" value="OS02G0638000 PROTEIN"/>
    <property type="match status" value="1"/>
</dbReference>
<dbReference type="Proteomes" id="UP001202328">
    <property type="component" value="Unassembled WGS sequence"/>
</dbReference>